<dbReference type="EMBL" id="JAVDTT010000002">
    <property type="protein sequence ID" value="MDR6842122.1"/>
    <property type="molecule type" value="Genomic_DNA"/>
</dbReference>
<dbReference type="Gene3D" id="3.40.50.720">
    <property type="entry name" value="NAD(P)-binding Rossmann-like Domain"/>
    <property type="match status" value="1"/>
</dbReference>
<sequence>MKIVVIGGTGLIGSKVVARLAQQGHEVLAAAPSSGVNTLTGEGLDEALAGTHAVVDLANSPSFEDQAVLDFFRTAGRNLAAAEAKAGVAHHVALSVVGTDKLSASGYFRGKIAQERLIRESGIPYTIIHSTQFYEFLPGIIKAGADGDTVRLSPAFVQPIASDDVADAVTRVALGAPANGVVEIAGPEREHLSKLAQRLMTLIQDPRTLVSDVHAPYFGAELEPDTLVPADGAWLGKIGFEGWLRGSEFARFAPAQ</sequence>
<dbReference type="Pfam" id="PF13460">
    <property type="entry name" value="NAD_binding_10"/>
    <property type="match status" value="1"/>
</dbReference>
<gene>
    <name evidence="2" type="ORF">J2W94_002407</name>
</gene>
<dbReference type="PANTHER" id="PTHR12126:SF11">
    <property type="entry name" value="NADH DEHYDROGENASE [UBIQUINONE] 1 ALPHA SUBCOMPLEX SUBUNIT 9, MITOCHONDRIAL"/>
    <property type="match status" value="1"/>
</dbReference>
<comment type="caution">
    <text evidence="2">The sequence shown here is derived from an EMBL/GenBank/DDBJ whole genome shotgun (WGS) entry which is preliminary data.</text>
</comment>
<keyword evidence="3" id="KW-1185">Reference proteome</keyword>
<accession>A0ABU1RTL8</accession>
<evidence type="ECO:0000259" key="1">
    <source>
        <dbReference type="Pfam" id="PF13460"/>
    </source>
</evidence>
<name>A0ABU1RTL8_9GAMM</name>
<dbReference type="InterPro" id="IPR036291">
    <property type="entry name" value="NAD(P)-bd_dom_sf"/>
</dbReference>
<dbReference type="InterPro" id="IPR016040">
    <property type="entry name" value="NAD(P)-bd_dom"/>
</dbReference>
<proteinExistence type="predicted"/>
<dbReference type="SUPFAM" id="SSF51735">
    <property type="entry name" value="NAD(P)-binding Rossmann-fold domains"/>
    <property type="match status" value="1"/>
</dbReference>
<feature type="domain" description="NAD(P)-binding" evidence="1">
    <location>
        <begin position="7"/>
        <end position="172"/>
    </location>
</feature>
<evidence type="ECO:0000313" key="3">
    <source>
        <dbReference type="Proteomes" id="UP001254759"/>
    </source>
</evidence>
<dbReference type="Proteomes" id="UP001254759">
    <property type="component" value="Unassembled WGS sequence"/>
</dbReference>
<evidence type="ECO:0000313" key="2">
    <source>
        <dbReference type="EMBL" id="MDR6842122.1"/>
    </source>
</evidence>
<protein>
    <submittedName>
        <fullName evidence="2">Uncharacterized protein YbjT (DUF2867 family)</fullName>
    </submittedName>
</protein>
<reference evidence="2 3" key="1">
    <citation type="submission" date="2023-07" db="EMBL/GenBank/DDBJ databases">
        <title>Sorghum-associated microbial communities from plants grown in Nebraska, USA.</title>
        <authorList>
            <person name="Schachtman D."/>
        </authorList>
    </citation>
    <scope>NUCLEOTIDE SEQUENCE [LARGE SCALE GENOMIC DNA]</scope>
    <source>
        <strain evidence="2 3">BE107</strain>
    </source>
</reference>
<dbReference type="InterPro" id="IPR051207">
    <property type="entry name" value="ComplexI_NDUFA9_subunit"/>
</dbReference>
<dbReference type="PANTHER" id="PTHR12126">
    <property type="entry name" value="NADH-UBIQUINONE OXIDOREDUCTASE 39 KDA SUBUNIT-RELATED"/>
    <property type="match status" value="1"/>
</dbReference>
<dbReference type="RefSeq" id="WP_310093559.1">
    <property type="nucleotide sequence ID" value="NZ_JAVDTT010000002.1"/>
</dbReference>
<organism evidence="2 3">
    <name type="scientific">Pseudoxanthomonas sacheonensis</name>
    <dbReference type="NCBI Taxonomy" id="443615"/>
    <lineage>
        <taxon>Bacteria</taxon>
        <taxon>Pseudomonadati</taxon>
        <taxon>Pseudomonadota</taxon>
        <taxon>Gammaproteobacteria</taxon>
        <taxon>Lysobacterales</taxon>
        <taxon>Lysobacteraceae</taxon>
        <taxon>Pseudoxanthomonas</taxon>
    </lineage>
</organism>